<feature type="compositionally biased region" description="Basic and acidic residues" evidence="1">
    <location>
        <begin position="83"/>
        <end position="96"/>
    </location>
</feature>
<evidence type="ECO:0000256" key="1">
    <source>
        <dbReference type="SAM" id="MobiDB-lite"/>
    </source>
</evidence>
<dbReference type="EMBL" id="JBHLTC010000001">
    <property type="protein sequence ID" value="MFC0622800.1"/>
    <property type="molecule type" value="Genomic_DNA"/>
</dbReference>
<dbReference type="Proteomes" id="UP001589890">
    <property type="component" value="Unassembled WGS sequence"/>
</dbReference>
<protein>
    <submittedName>
        <fullName evidence="2">Uncharacterized protein</fullName>
    </submittedName>
</protein>
<keyword evidence="3" id="KW-1185">Reference proteome</keyword>
<accession>A0ABV6QDU0</accession>
<feature type="region of interest" description="Disordered" evidence="1">
    <location>
        <begin position="74"/>
        <end position="105"/>
    </location>
</feature>
<evidence type="ECO:0000313" key="2">
    <source>
        <dbReference type="EMBL" id="MFC0622800.1"/>
    </source>
</evidence>
<reference evidence="2 3" key="1">
    <citation type="submission" date="2024-09" db="EMBL/GenBank/DDBJ databases">
        <authorList>
            <person name="Sun Q."/>
            <person name="Mori K."/>
        </authorList>
    </citation>
    <scope>NUCLEOTIDE SEQUENCE [LARGE SCALE GENOMIC DNA]</scope>
    <source>
        <strain evidence="2 3">CGMCC 1.15906</strain>
    </source>
</reference>
<sequence>MTIPQAPVELTLTTGGAAHSTRVRFTGSAESVRADLTAFFRLEEVSAKRASLHELAHSAIGTLSATSAAGAVLEASIEPEDTSETRSHTAEPDRKLSGYSGGEAPEESALSPLLAQIAAAHDVAELRRLWAGNQAAFADAELMAAWKARGKALTTAQPEPPPY</sequence>
<gene>
    <name evidence="2" type="ORF">ACFFGN_01935</name>
</gene>
<organism evidence="2 3">
    <name type="scientific">Kribbella deserti</name>
    <dbReference type="NCBI Taxonomy" id="1926257"/>
    <lineage>
        <taxon>Bacteria</taxon>
        <taxon>Bacillati</taxon>
        <taxon>Actinomycetota</taxon>
        <taxon>Actinomycetes</taxon>
        <taxon>Propionibacteriales</taxon>
        <taxon>Kribbellaceae</taxon>
        <taxon>Kribbella</taxon>
    </lineage>
</organism>
<name>A0ABV6QDU0_9ACTN</name>
<evidence type="ECO:0000313" key="3">
    <source>
        <dbReference type="Proteomes" id="UP001589890"/>
    </source>
</evidence>
<proteinExistence type="predicted"/>
<dbReference type="RefSeq" id="WP_380043477.1">
    <property type="nucleotide sequence ID" value="NZ_JBHLTC010000001.1"/>
</dbReference>
<comment type="caution">
    <text evidence="2">The sequence shown here is derived from an EMBL/GenBank/DDBJ whole genome shotgun (WGS) entry which is preliminary data.</text>
</comment>